<feature type="region of interest" description="Disordered" evidence="1">
    <location>
        <begin position="66"/>
        <end position="92"/>
    </location>
</feature>
<dbReference type="AlphaFoldDB" id="A0A368HAI6"/>
<proteinExistence type="predicted"/>
<evidence type="ECO:0000313" key="3">
    <source>
        <dbReference type="EMBL" id="RCN53604.1"/>
    </source>
</evidence>
<sequence length="253" mass="28976">MRSLILFSLIAFAWAQYGLPLPPAPIQAQPMYAAPALQPTFYLPRPMVVHYRPFYRHWWSSESHEHRPHRRRRVQSEEQQTTPHPQGRGCAQCRRFRPINGETKIRYSFLKNGCLQAFVMCPSQSTDHVYQVLGYTRRGEEMMLARGIGGGVPLDCNGRKEWIGVSWNGTEKVTVYDVKCEIYTPPPTTTPVPIRFVKADAAYDYEPGPEPDYSSEHAPHDENGEDREENAKADYSGPEIEESREGEDYAAEE</sequence>
<feature type="chain" id="PRO_5016967179" evidence="2">
    <location>
        <begin position="16"/>
        <end position="253"/>
    </location>
</feature>
<evidence type="ECO:0000256" key="2">
    <source>
        <dbReference type="SAM" id="SignalP"/>
    </source>
</evidence>
<feature type="signal peptide" evidence="2">
    <location>
        <begin position="1"/>
        <end position="15"/>
    </location>
</feature>
<keyword evidence="2" id="KW-0732">Signal</keyword>
<gene>
    <name evidence="3" type="ORF">ANCCAN_00098</name>
</gene>
<comment type="caution">
    <text evidence="3">The sequence shown here is derived from an EMBL/GenBank/DDBJ whole genome shotgun (WGS) entry which is preliminary data.</text>
</comment>
<dbReference type="EMBL" id="JOJR01000001">
    <property type="protein sequence ID" value="RCN53604.1"/>
    <property type="molecule type" value="Genomic_DNA"/>
</dbReference>
<dbReference type="OrthoDB" id="10455818at2759"/>
<evidence type="ECO:0000313" key="4">
    <source>
        <dbReference type="Proteomes" id="UP000252519"/>
    </source>
</evidence>
<keyword evidence="4" id="KW-1185">Reference proteome</keyword>
<name>A0A368HAI6_ANCCA</name>
<organism evidence="3 4">
    <name type="scientific">Ancylostoma caninum</name>
    <name type="common">Dog hookworm</name>
    <dbReference type="NCBI Taxonomy" id="29170"/>
    <lineage>
        <taxon>Eukaryota</taxon>
        <taxon>Metazoa</taxon>
        <taxon>Ecdysozoa</taxon>
        <taxon>Nematoda</taxon>
        <taxon>Chromadorea</taxon>
        <taxon>Rhabditida</taxon>
        <taxon>Rhabditina</taxon>
        <taxon>Rhabditomorpha</taxon>
        <taxon>Strongyloidea</taxon>
        <taxon>Ancylostomatidae</taxon>
        <taxon>Ancylostomatinae</taxon>
        <taxon>Ancylostoma</taxon>
    </lineage>
</organism>
<accession>A0A368HAI6</accession>
<reference evidence="3 4" key="1">
    <citation type="submission" date="2014-10" db="EMBL/GenBank/DDBJ databases">
        <title>Draft genome of the hookworm Ancylostoma caninum.</title>
        <authorList>
            <person name="Mitreva M."/>
        </authorList>
    </citation>
    <scope>NUCLEOTIDE SEQUENCE [LARGE SCALE GENOMIC DNA]</scope>
    <source>
        <strain evidence="3 4">Baltimore</strain>
    </source>
</reference>
<dbReference type="Proteomes" id="UP000252519">
    <property type="component" value="Unassembled WGS sequence"/>
</dbReference>
<feature type="region of interest" description="Disordered" evidence="1">
    <location>
        <begin position="204"/>
        <end position="253"/>
    </location>
</feature>
<evidence type="ECO:0000256" key="1">
    <source>
        <dbReference type="SAM" id="MobiDB-lite"/>
    </source>
</evidence>
<protein>
    <submittedName>
        <fullName evidence="3">Uncharacterized protein</fullName>
    </submittedName>
</protein>